<evidence type="ECO:0000313" key="2">
    <source>
        <dbReference type="EMBL" id="KAH3824302.1"/>
    </source>
</evidence>
<dbReference type="EMBL" id="JAIWYP010000005">
    <property type="protein sequence ID" value="KAH3824302.1"/>
    <property type="molecule type" value="Genomic_DNA"/>
</dbReference>
<comment type="caution">
    <text evidence="2">The sequence shown here is derived from an EMBL/GenBank/DDBJ whole genome shotgun (WGS) entry which is preliminary data.</text>
</comment>
<dbReference type="PROSITE" id="PS50826">
    <property type="entry name" value="RUN"/>
    <property type="match status" value="1"/>
</dbReference>
<sequence length="51" mass="5891">MALNESLLESYLRCYQGNNSLVESFYVRDALVRDQDVSQPFTTEIPILTHL</sequence>
<feature type="domain" description="RUN" evidence="1">
    <location>
        <begin position="1"/>
        <end position="51"/>
    </location>
</feature>
<dbReference type="Proteomes" id="UP000828390">
    <property type="component" value="Unassembled WGS sequence"/>
</dbReference>
<gene>
    <name evidence="2" type="ORF">DPMN_126136</name>
</gene>
<dbReference type="Pfam" id="PF02759">
    <property type="entry name" value="RUN"/>
    <property type="match status" value="1"/>
</dbReference>
<keyword evidence="3" id="KW-1185">Reference proteome</keyword>
<accession>A0A9D4JXN9</accession>
<dbReference type="InterPro" id="IPR037213">
    <property type="entry name" value="Run_dom_sf"/>
</dbReference>
<dbReference type="InterPro" id="IPR004012">
    <property type="entry name" value="Run_dom"/>
</dbReference>
<evidence type="ECO:0000259" key="1">
    <source>
        <dbReference type="PROSITE" id="PS50826"/>
    </source>
</evidence>
<dbReference type="Gene3D" id="1.20.58.900">
    <property type="match status" value="1"/>
</dbReference>
<organism evidence="2 3">
    <name type="scientific">Dreissena polymorpha</name>
    <name type="common">Zebra mussel</name>
    <name type="synonym">Mytilus polymorpha</name>
    <dbReference type="NCBI Taxonomy" id="45954"/>
    <lineage>
        <taxon>Eukaryota</taxon>
        <taxon>Metazoa</taxon>
        <taxon>Spiralia</taxon>
        <taxon>Lophotrochozoa</taxon>
        <taxon>Mollusca</taxon>
        <taxon>Bivalvia</taxon>
        <taxon>Autobranchia</taxon>
        <taxon>Heteroconchia</taxon>
        <taxon>Euheterodonta</taxon>
        <taxon>Imparidentia</taxon>
        <taxon>Neoheterodontei</taxon>
        <taxon>Myida</taxon>
        <taxon>Dreissenoidea</taxon>
        <taxon>Dreissenidae</taxon>
        <taxon>Dreissena</taxon>
    </lineage>
</organism>
<dbReference type="AlphaFoldDB" id="A0A9D4JXN9"/>
<name>A0A9D4JXN9_DREPO</name>
<reference evidence="2" key="2">
    <citation type="submission" date="2020-11" db="EMBL/GenBank/DDBJ databases">
        <authorList>
            <person name="McCartney M.A."/>
            <person name="Auch B."/>
            <person name="Kono T."/>
            <person name="Mallez S."/>
            <person name="Becker A."/>
            <person name="Gohl D.M."/>
            <person name="Silverstein K.A.T."/>
            <person name="Koren S."/>
            <person name="Bechman K.B."/>
            <person name="Herman A."/>
            <person name="Abrahante J.E."/>
            <person name="Garbe J."/>
        </authorList>
    </citation>
    <scope>NUCLEOTIDE SEQUENCE</scope>
    <source>
        <strain evidence="2">Duluth1</strain>
        <tissue evidence="2">Whole animal</tissue>
    </source>
</reference>
<reference evidence="2" key="1">
    <citation type="journal article" date="2019" name="bioRxiv">
        <title>The Genome of the Zebra Mussel, Dreissena polymorpha: A Resource for Invasive Species Research.</title>
        <authorList>
            <person name="McCartney M.A."/>
            <person name="Auch B."/>
            <person name="Kono T."/>
            <person name="Mallez S."/>
            <person name="Zhang Y."/>
            <person name="Obille A."/>
            <person name="Becker A."/>
            <person name="Abrahante J.E."/>
            <person name="Garbe J."/>
            <person name="Badalamenti J.P."/>
            <person name="Herman A."/>
            <person name="Mangelson H."/>
            <person name="Liachko I."/>
            <person name="Sullivan S."/>
            <person name="Sone E.D."/>
            <person name="Koren S."/>
            <person name="Silverstein K.A.T."/>
            <person name="Beckman K.B."/>
            <person name="Gohl D.M."/>
        </authorList>
    </citation>
    <scope>NUCLEOTIDE SEQUENCE</scope>
    <source>
        <strain evidence="2">Duluth1</strain>
        <tissue evidence="2">Whole animal</tissue>
    </source>
</reference>
<proteinExistence type="predicted"/>
<dbReference type="SUPFAM" id="SSF140741">
    <property type="entry name" value="RUN domain-like"/>
    <property type="match status" value="1"/>
</dbReference>
<evidence type="ECO:0000313" key="3">
    <source>
        <dbReference type="Proteomes" id="UP000828390"/>
    </source>
</evidence>
<protein>
    <recommendedName>
        <fullName evidence="1">RUN domain-containing protein</fullName>
    </recommendedName>
</protein>